<comment type="caution">
    <text evidence="2">The sequence shown here is derived from an EMBL/GenBank/DDBJ whole genome shotgun (WGS) entry which is preliminary data.</text>
</comment>
<dbReference type="EMBL" id="PRDK01000010">
    <property type="protein sequence ID" value="MBE8715450.1"/>
    <property type="molecule type" value="Genomic_DNA"/>
</dbReference>
<name>A0A928UY91_9SPHI</name>
<feature type="chain" id="PRO_5038010029" evidence="1">
    <location>
        <begin position="20"/>
        <end position="126"/>
    </location>
</feature>
<accession>A0A928UY91</accession>
<sequence length="126" mass="14561">MKFKSIIGLLLLLFICACNQTKQNASVQFYSEASSDENQQLESLIKEFYKWTEFESSGIDFETLENLEDSTYDRLDMVAHQKRLDELRSSNFFSEGFLAHYDSLAMRIDQGLKDKSLVYPIGELPP</sequence>
<organism evidence="2 3">
    <name type="scientific">Sphingobacterium hungaricum</name>
    <dbReference type="NCBI Taxonomy" id="2082723"/>
    <lineage>
        <taxon>Bacteria</taxon>
        <taxon>Pseudomonadati</taxon>
        <taxon>Bacteroidota</taxon>
        <taxon>Sphingobacteriia</taxon>
        <taxon>Sphingobacteriales</taxon>
        <taxon>Sphingobacteriaceae</taxon>
        <taxon>Sphingobacterium</taxon>
    </lineage>
</organism>
<keyword evidence="3" id="KW-1185">Reference proteome</keyword>
<keyword evidence="1" id="KW-0732">Signal</keyword>
<dbReference type="Proteomes" id="UP000616201">
    <property type="component" value="Unassembled WGS sequence"/>
</dbReference>
<dbReference type="PROSITE" id="PS51257">
    <property type="entry name" value="PROKAR_LIPOPROTEIN"/>
    <property type="match status" value="1"/>
</dbReference>
<protein>
    <submittedName>
        <fullName evidence="2">Uncharacterized protein</fullName>
    </submittedName>
</protein>
<feature type="signal peptide" evidence="1">
    <location>
        <begin position="1"/>
        <end position="19"/>
    </location>
</feature>
<reference evidence="2" key="1">
    <citation type="submission" date="2018-02" db="EMBL/GenBank/DDBJ databases">
        <authorList>
            <person name="Vasarhelyi B.M."/>
            <person name="Deshmukh S."/>
            <person name="Balint B."/>
            <person name="Kukolya J."/>
        </authorList>
    </citation>
    <scope>NUCLEOTIDE SEQUENCE</scope>
    <source>
        <strain evidence="2">KB22</strain>
    </source>
</reference>
<dbReference type="RefSeq" id="WP_196935042.1">
    <property type="nucleotide sequence ID" value="NZ_MU158698.1"/>
</dbReference>
<proteinExistence type="predicted"/>
<gene>
    <name evidence="2" type="ORF">C4F49_17395</name>
</gene>
<evidence type="ECO:0000313" key="2">
    <source>
        <dbReference type="EMBL" id="MBE8715450.1"/>
    </source>
</evidence>
<evidence type="ECO:0000256" key="1">
    <source>
        <dbReference type="SAM" id="SignalP"/>
    </source>
</evidence>
<dbReference type="AlphaFoldDB" id="A0A928UY91"/>
<evidence type="ECO:0000313" key="3">
    <source>
        <dbReference type="Proteomes" id="UP000616201"/>
    </source>
</evidence>